<evidence type="ECO:0000313" key="9">
    <source>
        <dbReference type="WBParaSite" id="ECPE_0000330701-mRNA-1"/>
    </source>
</evidence>
<reference evidence="9" key="1">
    <citation type="submission" date="2016-06" db="UniProtKB">
        <authorList>
            <consortium name="WormBaseParasite"/>
        </authorList>
    </citation>
    <scope>IDENTIFICATION</scope>
</reference>
<dbReference type="InterPro" id="IPR004345">
    <property type="entry name" value="TB2_DP1_HVA22"/>
</dbReference>
<evidence type="ECO:0000313" key="7">
    <source>
        <dbReference type="EMBL" id="VDP69076.1"/>
    </source>
</evidence>
<evidence type="ECO:0000256" key="2">
    <source>
        <dbReference type="ARBA" id="ARBA00008573"/>
    </source>
</evidence>
<name>A0A183A8L9_9TREM</name>
<feature type="transmembrane region" description="Helical" evidence="6">
    <location>
        <begin position="36"/>
        <end position="66"/>
    </location>
</feature>
<reference evidence="7 8" key="2">
    <citation type="submission" date="2018-11" db="EMBL/GenBank/DDBJ databases">
        <authorList>
            <consortium name="Pathogen Informatics"/>
        </authorList>
    </citation>
    <scope>NUCLEOTIDE SEQUENCE [LARGE SCALE GENOMIC DNA]</scope>
    <source>
        <strain evidence="7 8">Egypt</strain>
    </source>
</reference>
<evidence type="ECO:0000313" key="8">
    <source>
        <dbReference type="Proteomes" id="UP000272942"/>
    </source>
</evidence>
<dbReference type="EMBL" id="UZAN01040273">
    <property type="protein sequence ID" value="VDP69076.1"/>
    <property type="molecule type" value="Genomic_DNA"/>
</dbReference>
<feature type="transmembrane region" description="Helical" evidence="6">
    <location>
        <begin position="86"/>
        <end position="116"/>
    </location>
</feature>
<organism evidence="9">
    <name type="scientific">Echinostoma caproni</name>
    <dbReference type="NCBI Taxonomy" id="27848"/>
    <lineage>
        <taxon>Eukaryota</taxon>
        <taxon>Metazoa</taxon>
        <taxon>Spiralia</taxon>
        <taxon>Lophotrochozoa</taxon>
        <taxon>Platyhelminthes</taxon>
        <taxon>Trematoda</taxon>
        <taxon>Digenea</taxon>
        <taxon>Plagiorchiida</taxon>
        <taxon>Echinostomata</taxon>
        <taxon>Echinostomatoidea</taxon>
        <taxon>Echinostomatidae</taxon>
        <taxon>Echinostoma</taxon>
    </lineage>
</organism>
<evidence type="ECO:0000256" key="5">
    <source>
        <dbReference type="ARBA" id="ARBA00023136"/>
    </source>
</evidence>
<evidence type="ECO:0000256" key="4">
    <source>
        <dbReference type="ARBA" id="ARBA00022989"/>
    </source>
</evidence>
<gene>
    <name evidence="7" type="ORF">ECPE_LOCUS3304</name>
</gene>
<keyword evidence="5 6" id="KW-0472">Membrane</keyword>
<dbReference type="WBParaSite" id="ECPE_0000330701-mRNA-1">
    <property type="protein sequence ID" value="ECPE_0000330701-mRNA-1"/>
    <property type="gene ID" value="ECPE_0000330701"/>
</dbReference>
<accession>A0A183A8L9</accession>
<evidence type="ECO:0000256" key="6">
    <source>
        <dbReference type="RuleBase" id="RU362006"/>
    </source>
</evidence>
<dbReference type="GO" id="GO:0016020">
    <property type="term" value="C:membrane"/>
    <property type="evidence" value="ECO:0007669"/>
    <property type="project" value="UniProtKB-SubCell"/>
</dbReference>
<protein>
    <recommendedName>
        <fullName evidence="6">Receptor expression-enhancing protein</fullName>
    </recommendedName>
</protein>
<proteinExistence type="inferred from homology"/>
<evidence type="ECO:0000256" key="3">
    <source>
        <dbReference type="ARBA" id="ARBA00022692"/>
    </source>
</evidence>
<evidence type="ECO:0000256" key="1">
    <source>
        <dbReference type="ARBA" id="ARBA00004141"/>
    </source>
</evidence>
<keyword evidence="3 6" id="KW-0812">Transmembrane</keyword>
<keyword evidence="4 6" id="KW-1133">Transmembrane helix</keyword>
<dbReference type="Proteomes" id="UP000272942">
    <property type="component" value="Unassembled WGS sequence"/>
</dbReference>
<dbReference type="PANTHER" id="PTHR12300:SF161">
    <property type="entry name" value="RECEPTOR EXPRESSION-ENHANCING PROTEIN"/>
    <property type="match status" value="1"/>
</dbReference>
<dbReference type="PANTHER" id="PTHR12300">
    <property type="entry name" value="HVA22-LIKE PROTEINS"/>
    <property type="match status" value="1"/>
</dbReference>
<comment type="similarity">
    <text evidence="2 6">Belongs to the DP1 family.</text>
</comment>
<dbReference type="AlphaFoldDB" id="A0A183A8L9"/>
<comment type="subcellular location">
    <subcellularLocation>
        <location evidence="1 6">Membrane</location>
        <topology evidence="1 6">Multi-pass membrane protein</topology>
    </subcellularLocation>
</comment>
<dbReference type="OrthoDB" id="10009287at2759"/>
<keyword evidence="8" id="KW-1185">Reference proteome</keyword>
<dbReference type="Pfam" id="PF03134">
    <property type="entry name" value="TB2_DP1_HVA22"/>
    <property type="match status" value="1"/>
</dbReference>
<sequence length="143" mass="16712">MFVEYRRQFERSLRKPGHLSDLLTYCEQKSGLERNVIAYGSLVLLFIYVLIGYGAEILVLLVGFVYPAYQSVKAIETQQKEDDTQWLIYWVVFAFVQLVEGCTFSLLTYLPFYFILKVWKLNSYSLSFVCTFGSEFRKISFGT</sequence>